<gene>
    <name evidence="1" type="ORF">BJ983_005918</name>
</gene>
<comment type="caution">
    <text evidence="1">The sequence shown here is derived from an EMBL/GenBank/DDBJ whole genome shotgun (WGS) entry which is preliminary data.</text>
</comment>
<keyword evidence="2" id="KW-1185">Reference proteome</keyword>
<dbReference type="RefSeq" id="WP_179797083.1">
    <property type="nucleotide sequence ID" value="NZ_BAABHP010000002.1"/>
</dbReference>
<sequence length="163" mass="17786">MPLVDLFVQEGRLDAGAEKRLGAEISRAVLGHEQIPDTAANQSIAWVYIHRQPAGTLLVGGEVADHADPHYRVIVRCQQGYLDDEHKQAVAADVARIIRDVDPELPTDVPRIFCMIEEGIDGTWALENSIVRAVETVDLLGVTDERIRSAARRLAAESGAVSV</sequence>
<name>A0A7Y9J958_9PSEU</name>
<evidence type="ECO:0000313" key="2">
    <source>
        <dbReference type="Proteomes" id="UP000535890"/>
    </source>
</evidence>
<dbReference type="EMBL" id="JACCBN010000001">
    <property type="protein sequence ID" value="NYD39816.1"/>
    <property type="molecule type" value="Genomic_DNA"/>
</dbReference>
<protein>
    <submittedName>
        <fullName evidence="1">Phenylpyruvate tautomerase PptA (4-oxalocrotonate tautomerase family)</fullName>
    </submittedName>
</protein>
<dbReference type="AlphaFoldDB" id="A0A7Y9J958"/>
<evidence type="ECO:0000313" key="1">
    <source>
        <dbReference type="EMBL" id="NYD39816.1"/>
    </source>
</evidence>
<dbReference type="Proteomes" id="UP000535890">
    <property type="component" value="Unassembled WGS sequence"/>
</dbReference>
<reference evidence="1 2" key="1">
    <citation type="submission" date="2020-07" db="EMBL/GenBank/DDBJ databases">
        <title>Sequencing the genomes of 1000 actinobacteria strains.</title>
        <authorList>
            <person name="Klenk H.-P."/>
        </authorList>
    </citation>
    <scope>NUCLEOTIDE SEQUENCE [LARGE SCALE GENOMIC DNA]</scope>
    <source>
        <strain evidence="1 2">DSM 45772</strain>
    </source>
</reference>
<keyword evidence="1" id="KW-0670">Pyruvate</keyword>
<proteinExistence type="predicted"/>
<accession>A0A7Y9J958</accession>
<organism evidence="1 2">
    <name type="scientific">Actinomycetospora corticicola</name>
    <dbReference type="NCBI Taxonomy" id="663602"/>
    <lineage>
        <taxon>Bacteria</taxon>
        <taxon>Bacillati</taxon>
        <taxon>Actinomycetota</taxon>
        <taxon>Actinomycetes</taxon>
        <taxon>Pseudonocardiales</taxon>
        <taxon>Pseudonocardiaceae</taxon>
        <taxon>Actinomycetospora</taxon>
    </lineage>
</organism>